<dbReference type="GO" id="GO:0005737">
    <property type="term" value="C:cytoplasm"/>
    <property type="evidence" value="ECO:0000318"/>
    <property type="project" value="GO_Central"/>
</dbReference>
<dbReference type="InterPro" id="IPR050182">
    <property type="entry name" value="Cytochrome_P450_fam2"/>
</dbReference>
<gene>
    <name evidence="7" type="primary">WBGene00284432</name>
</gene>
<comment type="similarity">
    <text evidence="1 6">Belongs to the cytochrome P450 family.</text>
</comment>
<evidence type="ECO:0000256" key="5">
    <source>
        <dbReference type="PIRSR" id="PIRSR602401-1"/>
    </source>
</evidence>
<dbReference type="PRINTS" id="PR00463">
    <property type="entry name" value="EP450I"/>
</dbReference>
<dbReference type="InterPro" id="IPR036396">
    <property type="entry name" value="Cyt_P450_sf"/>
</dbReference>
<protein>
    <submittedName>
        <fullName evidence="7">Cytochrome P450</fullName>
    </submittedName>
</protein>
<comment type="cofactor">
    <cofactor evidence="5">
        <name>heme</name>
        <dbReference type="ChEBI" id="CHEBI:30413"/>
    </cofactor>
</comment>
<reference evidence="7" key="2">
    <citation type="submission" date="2022-06" db="UniProtKB">
        <authorList>
            <consortium name="EnsemblMetazoa"/>
        </authorList>
    </citation>
    <scope>IDENTIFICATION</scope>
    <source>
        <strain evidence="7">PS312</strain>
    </source>
</reference>
<dbReference type="PROSITE" id="PS00086">
    <property type="entry name" value="CYTOCHROME_P450"/>
    <property type="match status" value="1"/>
</dbReference>
<dbReference type="InterPro" id="IPR001128">
    <property type="entry name" value="Cyt_P450"/>
</dbReference>
<dbReference type="GO" id="GO:0016712">
    <property type="term" value="F:oxidoreductase activity, acting on paired donors, with incorporation or reduction of molecular oxygen, reduced flavin or flavoprotein as one donor, and incorporation of one atom of oxygen"/>
    <property type="evidence" value="ECO:0000318"/>
    <property type="project" value="GO_Central"/>
</dbReference>
<evidence type="ECO:0000256" key="4">
    <source>
        <dbReference type="ARBA" id="ARBA00023033"/>
    </source>
</evidence>
<dbReference type="PANTHER" id="PTHR24300:SF375">
    <property type="entry name" value="CYTOCHROME P450 FAMILY"/>
    <property type="match status" value="1"/>
</dbReference>
<name>A0A2A6BX43_PRIPA</name>
<dbReference type="EnsemblMetazoa" id="PPA46063.1">
    <property type="protein sequence ID" value="PPA46063.1"/>
    <property type="gene ID" value="WBGene00284432"/>
</dbReference>
<dbReference type="Gene3D" id="1.10.630.10">
    <property type="entry name" value="Cytochrome P450"/>
    <property type="match status" value="1"/>
</dbReference>
<evidence type="ECO:0000256" key="2">
    <source>
        <dbReference type="ARBA" id="ARBA00022723"/>
    </source>
</evidence>
<keyword evidence="6" id="KW-0560">Oxidoreductase</keyword>
<keyword evidence="2 5" id="KW-0479">Metal-binding</keyword>
<dbReference type="SUPFAM" id="SSF48264">
    <property type="entry name" value="Cytochrome P450"/>
    <property type="match status" value="1"/>
</dbReference>
<feature type="binding site" description="axial binding residue" evidence="5">
    <location>
        <position position="351"/>
    </location>
    <ligand>
        <name>heme</name>
        <dbReference type="ChEBI" id="CHEBI:30413"/>
    </ligand>
    <ligandPart>
        <name>Fe</name>
        <dbReference type="ChEBI" id="CHEBI:18248"/>
    </ligandPart>
</feature>
<dbReference type="OrthoDB" id="1055148at2759"/>
<keyword evidence="4 6" id="KW-0503">Monooxygenase</keyword>
<dbReference type="AlphaFoldDB" id="A0A2A6BX43"/>
<accession>A0A2A6BX43</accession>
<proteinExistence type="inferred from homology"/>
<sequence>MDTSKPVLQVIKYFDLTVGGIINSILLGRRFHKAPFFGEENMDEFRKLRSLLEEQSKLIYHHSFLMLMIAPSLRHFPYLKGAWQTMKTCSDNLFAFFRTQINLHESEIDFDTEQEPSDLAEAYLRAREMILPSLHSAPSLARSLDERESEMKRLRERRRLREQTGDEGFYSHKQLENVLYDLWIAGLETTTGSLAWLMAYILHQPEIQNKNPDGHQIVRKATMIKTKIYHDSGTILRMRAEIKSVLRPGEEVVTTEHRTQLPYCAAVIMETQRLANLIPLNFQRVTNKDTTINGFFIPAGTAIMPQISSVMYNEKIFPDPYAFDPDRFIDEDGKLKNIDQWMPFSIGARRCPGESLAKMELYLILTNLILNFEILPDDSHRIPTMERTGTTVQKPEDHKLLLRALN</sequence>
<dbReference type="Pfam" id="PF00067">
    <property type="entry name" value="p450"/>
    <property type="match status" value="2"/>
</dbReference>
<organism evidence="7 8">
    <name type="scientific">Pristionchus pacificus</name>
    <name type="common">Parasitic nematode worm</name>
    <dbReference type="NCBI Taxonomy" id="54126"/>
    <lineage>
        <taxon>Eukaryota</taxon>
        <taxon>Metazoa</taxon>
        <taxon>Ecdysozoa</taxon>
        <taxon>Nematoda</taxon>
        <taxon>Chromadorea</taxon>
        <taxon>Rhabditida</taxon>
        <taxon>Rhabditina</taxon>
        <taxon>Diplogasteromorpha</taxon>
        <taxon>Diplogasteroidea</taxon>
        <taxon>Neodiplogasteridae</taxon>
        <taxon>Pristionchus</taxon>
    </lineage>
</organism>
<dbReference type="GO" id="GO:0005506">
    <property type="term" value="F:iron ion binding"/>
    <property type="evidence" value="ECO:0007669"/>
    <property type="project" value="InterPro"/>
</dbReference>
<keyword evidence="5 6" id="KW-0349">Heme</keyword>
<keyword evidence="8" id="KW-1185">Reference proteome</keyword>
<dbReference type="GO" id="GO:0006805">
    <property type="term" value="P:xenobiotic metabolic process"/>
    <property type="evidence" value="ECO:0000318"/>
    <property type="project" value="GO_Central"/>
</dbReference>
<dbReference type="GO" id="GO:0006082">
    <property type="term" value="P:organic acid metabolic process"/>
    <property type="evidence" value="ECO:0000318"/>
    <property type="project" value="GO_Central"/>
</dbReference>
<evidence type="ECO:0000313" key="8">
    <source>
        <dbReference type="Proteomes" id="UP000005239"/>
    </source>
</evidence>
<dbReference type="GO" id="GO:0020037">
    <property type="term" value="F:heme binding"/>
    <property type="evidence" value="ECO:0000318"/>
    <property type="project" value="GO_Central"/>
</dbReference>
<dbReference type="PRINTS" id="PR00385">
    <property type="entry name" value="P450"/>
</dbReference>
<dbReference type="Proteomes" id="UP000005239">
    <property type="component" value="Unassembled WGS sequence"/>
</dbReference>
<evidence type="ECO:0000313" key="7">
    <source>
        <dbReference type="EnsemblMetazoa" id="PPA46063.1"/>
    </source>
</evidence>
<keyword evidence="3 5" id="KW-0408">Iron</keyword>
<evidence type="ECO:0000256" key="1">
    <source>
        <dbReference type="ARBA" id="ARBA00010617"/>
    </source>
</evidence>
<accession>A0A8R1Z761</accession>
<evidence type="ECO:0000256" key="6">
    <source>
        <dbReference type="RuleBase" id="RU000461"/>
    </source>
</evidence>
<evidence type="ECO:0000256" key="3">
    <source>
        <dbReference type="ARBA" id="ARBA00023004"/>
    </source>
</evidence>
<dbReference type="InterPro" id="IPR002401">
    <property type="entry name" value="Cyt_P450_E_grp-I"/>
</dbReference>
<reference evidence="8" key="1">
    <citation type="journal article" date="2008" name="Nat. Genet.">
        <title>The Pristionchus pacificus genome provides a unique perspective on nematode lifestyle and parasitism.</title>
        <authorList>
            <person name="Dieterich C."/>
            <person name="Clifton S.W."/>
            <person name="Schuster L.N."/>
            <person name="Chinwalla A."/>
            <person name="Delehaunty K."/>
            <person name="Dinkelacker I."/>
            <person name="Fulton L."/>
            <person name="Fulton R."/>
            <person name="Godfrey J."/>
            <person name="Minx P."/>
            <person name="Mitreva M."/>
            <person name="Roeseler W."/>
            <person name="Tian H."/>
            <person name="Witte H."/>
            <person name="Yang S.P."/>
            <person name="Wilson R.K."/>
            <person name="Sommer R.J."/>
        </authorList>
    </citation>
    <scope>NUCLEOTIDE SEQUENCE [LARGE SCALE GENOMIC DNA]</scope>
    <source>
        <strain evidence="8">PS312</strain>
    </source>
</reference>
<dbReference type="PANTHER" id="PTHR24300">
    <property type="entry name" value="CYTOCHROME P450 508A4-RELATED"/>
    <property type="match status" value="1"/>
</dbReference>
<dbReference type="InterPro" id="IPR017972">
    <property type="entry name" value="Cyt_P450_CS"/>
</dbReference>